<keyword evidence="1" id="KW-1133">Transmembrane helix</keyword>
<accession>A0ABT9P490</accession>
<dbReference type="EMBL" id="JAUSQZ010000001">
    <property type="protein sequence ID" value="MDP9827516.1"/>
    <property type="molecule type" value="Genomic_DNA"/>
</dbReference>
<protein>
    <recommendedName>
        <fullName evidence="4">Superfamily IV 4 TMS phage holin</fullName>
    </recommendedName>
</protein>
<feature type="transmembrane region" description="Helical" evidence="1">
    <location>
        <begin position="84"/>
        <end position="104"/>
    </location>
</feature>
<dbReference type="RefSeq" id="WP_307243635.1">
    <property type="nucleotide sequence ID" value="NZ_JAUSQZ010000001.1"/>
</dbReference>
<keyword evidence="1" id="KW-0812">Transmembrane</keyword>
<sequence length="149" mass="15733">MNMSDLRPGDKKVARQAEPVTALWLAALLPSLVLGGLTSGVAFVVGRDQGLSALLGLGLALVALTLTSMLHFQIRMTDPTLGTFFALTTYGLVIGLMWGIYLALDDVAWVSGPGVAFGLLAGTLGWAGGLMRGALKLREPLYDEKRTSD</sequence>
<proteinExistence type="predicted"/>
<name>A0ABT9P490_9ACTN</name>
<evidence type="ECO:0000256" key="1">
    <source>
        <dbReference type="SAM" id="Phobius"/>
    </source>
</evidence>
<evidence type="ECO:0008006" key="4">
    <source>
        <dbReference type="Google" id="ProtNLM"/>
    </source>
</evidence>
<comment type="caution">
    <text evidence="2">The sequence shown here is derived from an EMBL/GenBank/DDBJ whole genome shotgun (WGS) entry which is preliminary data.</text>
</comment>
<organism evidence="2 3">
    <name type="scientific">Kineosporia succinea</name>
    <dbReference type="NCBI Taxonomy" id="84632"/>
    <lineage>
        <taxon>Bacteria</taxon>
        <taxon>Bacillati</taxon>
        <taxon>Actinomycetota</taxon>
        <taxon>Actinomycetes</taxon>
        <taxon>Kineosporiales</taxon>
        <taxon>Kineosporiaceae</taxon>
        <taxon>Kineosporia</taxon>
    </lineage>
</organism>
<gene>
    <name evidence="2" type="ORF">J2S57_003265</name>
</gene>
<feature type="transmembrane region" description="Helical" evidence="1">
    <location>
        <begin position="51"/>
        <end position="72"/>
    </location>
</feature>
<feature type="transmembrane region" description="Helical" evidence="1">
    <location>
        <begin position="21"/>
        <end position="45"/>
    </location>
</feature>
<evidence type="ECO:0000313" key="3">
    <source>
        <dbReference type="Proteomes" id="UP001235712"/>
    </source>
</evidence>
<reference evidence="2 3" key="1">
    <citation type="submission" date="2023-07" db="EMBL/GenBank/DDBJ databases">
        <title>Sequencing the genomes of 1000 actinobacteria strains.</title>
        <authorList>
            <person name="Klenk H.-P."/>
        </authorList>
    </citation>
    <scope>NUCLEOTIDE SEQUENCE [LARGE SCALE GENOMIC DNA]</scope>
    <source>
        <strain evidence="2 3">DSM 44388</strain>
    </source>
</reference>
<keyword evidence="3" id="KW-1185">Reference proteome</keyword>
<feature type="transmembrane region" description="Helical" evidence="1">
    <location>
        <begin position="116"/>
        <end position="135"/>
    </location>
</feature>
<keyword evidence="1" id="KW-0472">Membrane</keyword>
<evidence type="ECO:0000313" key="2">
    <source>
        <dbReference type="EMBL" id="MDP9827516.1"/>
    </source>
</evidence>
<dbReference type="Proteomes" id="UP001235712">
    <property type="component" value="Unassembled WGS sequence"/>
</dbReference>